<dbReference type="PROSITE" id="PS01285">
    <property type="entry name" value="FA58C_1"/>
    <property type="match status" value="1"/>
</dbReference>
<feature type="domain" description="Laminin G" evidence="14">
    <location>
        <begin position="957"/>
        <end position="1136"/>
    </location>
</feature>
<keyword evidence="5" id="KW-0732">Signal</keyword>
<evidence type="ECO:0000256" key="5">
    <source>
        <dbReference type="ARBA" id="ARBA00022729"/>
    </source>
</evidence>
<evidence type="ECO:0000259" key="15">
    <source>
        <dbReference type="PROSITE" id="PS50026"/>
    </source>
</evidence>
<evidence type="ECO:0000256" key="7">
    <source>
        <dbReference type="ARBA" id="ARBA00022989"/>
    </source>
</evidence>
<evidence type="ECO:0000256" key="10">
    <source>
        <dbReference type="PROSITE-ProRule" id="PRU00076"/>
    </source>
</evidence>
<evidence type="ECO:0000259" key="16">
    <source>
        <dbReference type="PROSITE" id="PS51406"/>
    </source>
</evidence>
<comment type="subcellular location">
    <subcellularLocation>
        <location evidence="1">Membrane</location>
        <topology evidence="1">Single-pass type I membrane protein</topology>
    </subcellularLocation>
</comment>
<keyword evidence="18" id="KW-1185">Reference proteome</keyword>
<accession>H2TN16</accession>
<evidence type="ECO:0000256" key="11">
    <source>
        <dbReference type="PROSITE-ProRule" id="PRU00122"/>
    </source>
</evidence>
<evidence type="ECO:0000256" key="1">
    <source>
        <dbReference type="ARBA" id="ARBA00004479"/>
    </source>
</evidence>
<feature type="domain" description="Laminin G" evidence="14">
    <location>
        <begin position="326"/>
        <end position="499"/>
    </location>
</feature>
<dbReference type="InterPro" id="IPR013320">
    <property type="entry name" value="ConA-like_dom_sf"/>
</dbReference>
<evidence type="ECO:0000313" key="17">
    <source>
        <dbReference type="Ensembl" id="ENSTRUP00000026072.3"/>
    </source>
</evidence>
<dbReference type="InterPro" id="IPR008979">
    <property type="entry name" value="Galactose-bd-like_sf"/>
</dbReference>
<evidence type="ECO:0000256" key="3">
    <source>
        <dbReference type="ARBA" id="ARBA00022536"/>
    </source>
</evidence>
<feature type="domain" description="F5/8 type C" evidence="13">
    <location>
        <begin position="1"/>
        <end position="138"/>
    </location>
</feature>
<dbReference type="STRING" id="31033.ENSTRUP00000081004"/>
<dbReference type="AlphaFoldDB" id="H2TN16"/>
<protein>
    <submittedName>
        <fullName evidence="17">Contactin-associated protein-like 4</fullName>
    </submittedName>
</protein>
<dbReference type="SUPFAM" id="SSF56496">
    <property type="entry name" value="Fibrinogen C-terminal domain-like"/>
    <property type="match status" value="1"/>
</dbReference>
<dbReference type="InterPro" id="IPR002181">
    <property type="entry name" value="Fibrinogen_a/b/g_C_dom"/>
</dbReference>
<dbReference type="HOGENOM" id="CLU_003504_1_0_1"/>
<evidence type="ECO:0000313" key="18">
    <source>
        <dbReference type="Proteomes" id="UP000005226"/>
    </source>
</evidence>
<dbReference type="PROSITE" id="PS50022">
    <property type="entry name" value="FA58C_3"/>
    <property type="match status" value="1"/>
</dbReference>
<feature type="domain" description="EGF-like" evidence="15">
    <location>
        <begin position="501"/>
        <end position="538"/>
    </location>
</feature>
<dbReference type="PROSITE" id="PS51406">
    <property type="entry name" value="FIBRINOGEN_C_2"/>
    <property type="match status" value="1"/>
</dbReference>
<feature type="transmembrane region" description="Helical" evidence="12">
    <location>
        <begin position="1156"/>
        <end position="1180"/>
    </location>
</feature>
<feature type="domain" description="Laminin G" evidence="14">
    <location>
        <begin position="748"/>
        <end position="913"/>
    </location>
</feature>
<dbReference type="GO" id="GO:0016020">
    <property type="term" value="C:membrane"/>
    <property type="evidence" value="ECO:0007669"/>
    <property type="project" value="UniProtKB-SubCell"/>
</dbReference>
<dbReference type="CDD" id="cd00054">
    <property type="entry name" value="EGF_CA"/>
    <property type="match status" value="2"/>
</dbReference>
<comment type="caution">
    <text evidence="10">Lacks conserved residue(s) required for the propagation of feature annotation.</text>
</comment>
<dbReference type="SMART" id="SM00231">
    <property type="entry name" value="FA58C"/>
    <property type="match status" value="1"/>
</dbReference>
<evidence type="ECO:0000256" key="6">
    <source>
        <dbReference type="ARBA" id="ARBA00022737"/>
    </source>
</evidence>
<dbReference type="SUPFAM" id="SSF49785">
    <property type="entry name" value="Galactose-binding domain-like"/>
    <property type="match status" value="1"/>
</dbReference>
<dbReference type="InterPro" id="IPR050372">
    <property type="entry name" value="Neurexin-related_CASP"/>
</dbReference>
<evidence type="ECO:0000259" key="14">
    <source>
        <dbReference type="PROSITE" id="PS50025"/>
    </source>
</evidence>
<name>H2TN16_TAKRU</name>
<dbReference type="Proteomes" id="UP000005226">
    <property type="component" value="Chromosome 4"/>
</dbReference>
<dbReference type="PROSITE" id="PS50026">
    <property type="entry name" value="EGF_3"/>
    <property type="match status" value="2"/>
</dbReference>
<dbReference type="Gene3D" id="2.60.120.1000">
    <property type="match status" value="1"/>
</dbReference>
<dbReference type="InterPro" id="IPR036056">
    <property type="entry name" value="Fibrinogen-like_C"/>
</dbReference>
<comment type="similarity">
    <text evidence="2">Belongs to the neurexin family.</text>
</comment>
<reference evidence="17" key="2">
    <citation type="submission" date="2025-08" db="UniProtKB">
        <authorList>
            <consortium name="Ensembl"/>
        </authorList>
    </citation>
    <scope>IDENTIFICATION</scope>
</reference>
<feature type="domain" description="Laminin G" evidence="14">
    <location>
        <begin position="144"/>
        <end position="320"/>
    </location>
</feature>
<dbReference type="InterPro" id="IPR001791">
    <property type="entry name" value="Laminin_G"/>
</dbReference>
<evidence type="ECO:0000256" key="8">
    <source>
        <dbReference type="ARBA" id="ARBA00023136"/>
    </source>
</evidence>
<reference evidence="17 18" key="1">
    <citation type="journal article" date="2011" name="Genome Biol. Evol.">
        <title>Integration of the genetic map and genome assembly of fugu facilitates insights into distinct features of genome evolution in teleosts and mammals.</title>
        <authorList>
            <person name="Kai W."/>
            <person name="Kikuchi K."/>
            <person name="Tohari S."/>
            <person name="Chew A.K."/>
            <person name="Tay A."/>
            <person name="Fujiwara A."/>
            <person name="Hosoya S."/>
            <person name="Suetake H."/>
            <person name="Naruse K."/>
            <person name="Brenner S."/>
            <person name="Suzuki Y."/>
            <person name="Venkatesh B."/>
        </authorList>
    </citation>
    <scope>NUCLEOTIDE SEQUENCE [LARGE SCALE GENOMIC DNA]</scope>
</reference>
<dbReference type="InterPro" id="IPR000421">
    <property type="entry name" value="FA58C"/>
</dbReference>
<dbReference type="FunFam" id="2.60.120.260:FF:000016">
    <property type="entry name" value="Contactin-associated protein-like 4 isoform 1"/>
    <property type="match status" value="1"/>
</dbReference>
<evidence type="ECO:0000259" key="13">
    <source>
        <dbReference type="PROSITE" id="PS50022"/>
    </source>
</evidence>
<keyword evidence="7 12" id="KW-1133">Transmembrane helix</keyword>
<feature type="disulfide bond" evidence="11">
    <location>
        <begin position="886"/>
        <end position="913"/>
    </location>
</feature>
<sequence>VNAHLQKSATAGLQITTRFWLCICPSGAGGWSPLTSDTHQWLEVDLGERLQVTAVSTQGRYGSSDWLTVYLLMFSDTGHNWRQYRQEDSVRVFPGNSNADSVVLHKLQHAVIARYIRIVPLDWNPSGRIGLRLETYGCPYASDVVGFDGSSSLLYSLSPWWKPATTDSISLKFKTLRNSGVLLHMEGQSENSLSLQLHGGKLLLLLQKGALPASPDGRYQVSLGSLLDDQYWHHVTMERRGARLDLTVDNSATKKILNNFSTTQMSVGATHAFGSQWSAGSYGGFNGCLENLSYNGMNLIDLAKRKVPQVTVKGNVTFSCAEPVFVAVTFNGPKSFLSLPGPTESHLIGTSIRLQFRTWNEAGLLLTFNLPMHSGAVWLYLSNDFVGSVYFLCMTSGSALNDGQWHSVALNSRKGRLTVTADEDEGGYAHARPPFLIVTGSQLFFGGCPVEGNLQECENPFSRFQGCMRLLAVDRQSVDLIKVQQRLMGNYSDLQTDTCGIIDRCSRSRCEHGGHCSQSWSNFHCNCTNTGYSGATCHSSIYEQSCEAYKHRGRNSGYYFIDMDGSGPIRPQLLYCNMTEDKTWTVVEHNNTEPTKVRPQPGTNQLAVHFEYASEAEQLAAIISQSEHCEQELIYHCRRSRIFNSPDGPPFSWWVGGPNGGQVQTYWGGAPQGSRQCSCGLQQNCVDPKHQCNCDADRNEWASDSGFLTHKETLPVRSLVLGDVHRPGSESIYRLGPLQCHGDKNIWNAAFFDKETSYLHFPTFHGELSADISFLFKTTSFSGVFLENLGIKDFIRIELSSPLEVLFSFDVGNGPLEVRAKSSVPLNDNRWHRVRAERNIKEALLRLDELPAATQEAPSDGHIHLQLNSQLFIGGTASRQKGFRGCIRSLQLNGVTLDLEARAKVTPGVQAGCPGYCSSYGALCQNWGRCVEGTRSFSCDCGPSAYSGAFCEREVSAIFKSGTSLSYSLHSSSILSDGTLRGENVSLSFRTNQSPALLLYVGSYQREYLALLLNKNGNNSINAEILRSKVRNLANGHLHAVTINRWADTVFVQVDENDGEDFTLTSDAEFNAIRSLVLGRILDSTLDPELAQLGSLGFTGCLSSVLFNTISPLKAALLHPNTSSVAVIGPLTRSVCGSTAANLSFCNCKSGTDCSVFAGLISSVIFVGVSALAITTRIIYRRKEANHSRAVNVVKCGGSSAPALNGSRNSLSDNQKDQMRGERCLIAVLQTQSGSRRTI</sequence>
<keyword evidence="8 12" id="KW-0472">Membrane</keyword>
<dbReference type="SMART" id="SM00181">
    <property type="entry name" value="EGF"/>
    <property type="match status" value="2"/>
</dbReference>
<feature type="domain" description="EGF-like" evidence="15">
    <location>
        <begin position="914"/>
        <end position="952"/>
    </location>
</feature>
<dbReference type="PANTHER" id="PTHR15036:SF40">
    <property type="entry name" value="CONTACTIN-ASSOCIATED PROTEIN-LIKE 4"/>
    <property type="match status" value="1"/>
</dbReference>
<dbReference type="CDD" id="cd00057">
    <property type="entry name" value="FA58C"/>
    <property type="match status" value="1"/>
</dbReference>
<dbReference type="Gene3D" id="2.10.25.10">
    <property type="entry name" value="Laminin"/>
    <property type="match status" value="1"/>
</dbReference>
<organism evidence="17 18">
    <name type="scientific">Takifugu rubripes</name>
    <name type="common">Japanese pufferfish</name>
    <name type="synonym">Fugu rubripes</name>
    <dbReference type="NCBI Taxonomy" id="31033"/>
    <lineage>
        <taxon>Eukaryota</taxon>
        <taxon>Metazoa</taxon>
        <taxon>Chordata</taxon>
        <taxon>Craniata</taxon>
        <taxon>Vertebrata</taxon>
        <taxon>Euteleostomi</taxon>
        <taxon>Actinopterygii</taxon>
        <taxon>Neopterygii</taxon>
        <taxon>Teleostei</taxon>
        <taxon>Neoteleostei</taxon>
        <taxon>Acanthomorphata</taxon>
        <taxon>Eupercaria</taxon>
        <taxon>Tetraodontiformes</taxon>
        <taxon>Tetradontoidea</taxon>
        <taxon>Tetraodontidae</taxon>
        <taxon>Takifugu</taxon>
    </lineage>
</organism>
<dbReference type="CDD" id="cd00110">
    <property type="entry name" value="LamG"/>
    <property type="match status" value="4"/>
</dbReference>
<reference evidence="17" key="3">
    <citation type="submission" date="2025-09" db="UniProtKB">
        <authorList>
            <consortium name="Ensembl"/>
        </authorList>
    </citation>
    <scope>IDENTIFICATION</scope>
</reference>
<proteinExistence type="inferred from homology"/>
<dbReference type="SUPFAM" id="SSF49899">
    <property type="entry name" value="Concanavalin A-like lectins/glucanases"/>
    <property type="match status" value="4"/>
</dbReference>
<dbReference type="GeneTree" id="ENSGT00940000160228"/>
<dbReference type="Gene3D" id="2.60.120.200">
    <property type="match status" value="4"/>
</dbReference>
<evidence type="ECO:0000256" key="9">
    <source>
        <dbReference type="ARBA" id="ARBA00023157"/>
    </source>
</evidence>
<dbReference type="InterPro" id="IPR000742">
    <property type="entry name" value="EGF"/>
</dbReference>
<dbReference type="Ensembl" id="ENSTRUT00000026177.3">
    <property type="protein sequence ID" value="ENSTRUP00000026072.3"/>
    <property type="gene ID" value="ENSTRUG00000010354.3"/>
</dbReference>
<dbReference type="Pfam" id="PF00754">
    <property type="entry name" value="F5_F8_type_C"/>
    <property type="match status" value="1"/>
</dbReference>
<dbReference type="FunFam" id="2.60.120.200:FF:000026">
    <property type="entry name" value="contactin-associated protein-like 4 isoform X1"/>
    <property type="match status" value="1"/>
</dbReference>
<evidence type="ECO:0000256" key="4">
    <source>
        <dbReference type="ARBA" id="ARBA00022692"/>
    </source>
</evidence>
<evidence type="ECO:0000256" key="12">
    <source>
        <dbReference type="SAM" id="Phobius"/>
    </source>
</evidence>
<keyword evidence="6" id="KW-0677">Repeat</keyword>
<dbReference type="SUPFAM" id="SSF57196">
    <property type="entry name" value="EGF/Laminin"/>
    <property type="match status" value="1"/>
</dbReference>
<keyword evidence="4 12" id="KW-0812">Transmembrane</keyword>
<dbReference type="Gene3D" id="2.60.120.260">
    <property type="entry name" value="Galactose-binding domain-like"/>
    <property type="match status" value="1"/>
</dbReference>
<keyword evidence="3 10" id="KW-0245">EGF-like domain</keyword>
<evidence type="ECO:0000256" key="2">
    <source>
        <dbReference type="ARBA" id="ARBA00010241"/>
    </source>
</evidence>
<feature type="domain" description="Fibrinogen C-terminal" evidence="16">
    <location>
        <begin position="537"/>
        <end position="589"/>
    </location>
</feature>
<dbReference type="PANTHER" id="PTHR15036">
    <property type="entry name" value="PIKACHURIN-LIKE PROTEIN"/>
    <property type="match status" value="1"/>
</dbReference>
<keyword evidence="9 11" id="KW-1015">Disulfide bond</keyword>
<dbReference type="Pfam" id="PF02210">
    <property type="entry name" value="Laminin_G_2"/>
    <property type="match status" value="4"/>
</dbReference>
<gene>
    <name evidence="17" type="primary">LOC101071648</name>
</gene>
<dbReference type="PROSITE" id="PS50025">
    <property type="entry name" value="LAM_G_DOMAIN"/>
    <property type="match status" value="4"/>
</dbReference>
<dbReference type="SMART" id="SM00282">
    <property type="entry name" value="LamG"/>
    <property type="match status" value="4"/>
</dbReference>